<dbReference type="PROSITE" id="PS50893">
    <property type="entry name" value="ABC_TRANSPORTER_2"/>
    <property type="match status" value="1"/>
</dbReference>
<evidence type="ECO:0000259" key="5">
    <source>
        <dbReference type="PROSITE" id="PS50893"/>
    </source>
</evidence>
<dbReference type="OrthoDB" id="8481147at2"/>
<dbReference type="PROSITE" id="PS00211">
    <property type="entry name" value="ABC_TRANSPORTER_1"/>
    <property type="match status" value="1"/>
</dbReference>
<dbReference type="CDD" id="cd03257">
    <property type="entry name" value="ABC_NikE_OppD_transporters"/>
    <property type="match status" value="1"/>
</dbReference>
<dbReference type="SMART" id="SM00382">
    <property type="entry name" value="AAA"/>
    <property type="match status" value="1"/>
</dbReference>
<keyword evidence="3" id="KW-0547">Nucleotide-binding</keyword>
<evidence type="ECO:0000313" key="6">
    <source>
        <dbReference type="EMBL" id="ACZ20556.1"/>
    </source>
</evidence>
<dbReference type="SUPFAM" id="SSF52540">
    <property type="entry name" value="P-loop containing nucleoside triphosphate hydrolases"/>
    <property type="match status" value="1"/>
</dbReference>
<feature type="domain" description="ABC transporter" evidence="5">
    <location>
        <begin position="22"/>
        <end position="266"/>
    </location>
</feature>
<dbReference type="GO" id="GO:0005524">
    <property type="term" value="F:ATP binding"/>
    <property type="evidence" value="ECO:0007669"/>
    <property type="project" value="UniProtKB-KW"/>
</dbReference>
<keyword evidence="2" id="KW-0813">Transport</keyword>
<proteinExistence type="inferred from homology"/>
<dbReference type="GO" id="GO:0016887">
    <property type="term" value="F:ATP hydrolysis activity"/>
    <property type="evidence" value="ECO:0007669"/>
    <property type="project" value="InterPro"/>
</dbReference>
<dbReference type="eggNOG" id="COG4608">
    <property type="taxonomic scope" value="Bacteria"/>
</dbReference>
<evidence type="ECO:0000256" key="1">
    <source>
        <dbReference type="ARBA" id="ARBA00005417"/>
    </source>
</evidence>
<dbReference type="Gene3D" id="3.40.50.300">
    <property type="entry name" value="P-loop containing nucleotide triphosphate hydrolases"/>
    <property type="match status" value="1"/>
</dbReference>
<dbReference type="InterPro" id="IPR050319">
    <property type="entry name" value="ABC_transp_ATP-bind"/>
</dbReference>
<dbReference type="PANTHER" id="PTHR43776:SF7">
    <property type="entry name" value="D,D-DIPEPTIDE TRANSPORT ATP-BINDING PROTEIN DDPF-RELATED"/>
    <property type="match status" value="1"/>
</dbReference>
<dbReference type="InterPro" id="IPR003439">
    <property type="entry name" value="ABC_transporter-like_ATP-bd"/>
</dbReference>
<dbReference type="PANTHER" id="PTHR43776">
    <property type="entry name" value="TRANSPORT ATP-BINDING PROTEIN"/>
    <property type="match status" value="1"/>
</dbReference>
<dbReference type="Proteomes" id="UP000000322">
    <property type="component" value="Chromosome"/>
</dbReference>
<dbReference type="InterPro" id="IPR017871">
    <property type="entry name" value="ABC_transporter-like_CS"/>
</dbReference>
<reference evidence="6 7" key="1">
    <citation type="journal article" date="2009" name="Stand. Genomic Sci.">
        <title>Complete genome sequence of Sanguibacter keddieii type strain (ST-74).</title>
        <authorList>
            <person name="Ivanova N."/>
            <person name="Sikorski J."/>
            <person name="Sims D."/>
            <person name="Brettin T."/>
            <person name="Detter J.C."/>
            <person name="Han C."/>
            <person name="Lapidus A."/>
            <person name="Copeland A."/>
            <person name="Glavina Del Rio T."/>
            <person name="Nolan M."/>
            <person name="Chen F."/>
            <person name="Lucas S."/>
            <person name="Tice H."/>
            <person name="Cheng J.F."/>
            <person name="Bruce D."/>
            <person name="Goodwin L."/>
            <person name="Pitluck S."/>
            <person name="Pati A."/>
            <person name="Mavromatis K."/>
            <person name="Chen A."/>
            <person name="Palaniappan K."/>
            <person name="D'haeseleer P."/>
            <person name="Chain P."/>
            <person name="Bristow J."/>
            <person name="Eisen J.A."/>
            <person name="Markowitz V."/>
            <person name="Hugenholtz P."/>
            <person name="Goker M."/>
            <person name="Pukall R."/>
            <person name="Klenk H.P."/>
            <person name="Kyrpides N.C."/>
        </authorList>
    </citation>
    <scope>NUCLEOTIDE SEQUENCE [LARGE SCALE GENOMIC DNA]</scope>
    <source>
        <strain evidence="7">ATCC 51767 / DSM 10542 / NCFB 3025 / ST-74</strain>
    </source>
</reference>
<dbReference type="RefSeq" id="WP_012865625.1">
    <property type="nucleotide sequence ID" value="NC_013521.1"/>
</dbReference>
<dbReference type="KEGG" id="ske:Sked_05960"/>
<organism evidence="6 7">
    <name type="scientific">Sanguibacter keddieii (strain ATCC 51767 / DSM 10542 / NCFB 3025 / ST-74)</name>
    <dbReference type="NCBI Taxonomy" id="446469"/>
    <lineage>
        <taxon>Bacteria</taxon>
        <taxon>Bacillati</taxon>
        <taxon>Actinomycetota</taxon>
        <taxon>Actinomycetes</taxon>
        <taxon>Micrococcales</taxon>
        <taxon>Sanguibacteraceae</taxon>
        <taxon>Sanguibacter</taxon>
    </lineage>
</organism>
<dbReference type="Pfam" id="PF00005">
    <property type="entry name" value="ABC_tran"/>
    <property type="match status" value="1"/>
</dbReference>
<accession>D1BAK5</accession>
<keyword evidence="4" id="KW-0067">ATP-binding</keyword>
<dbReference type="STRING" id="446469.Sked_05960"/>
<dbReference type="InterPro" id="IPR003593">
    <property type="entry name" value="AAA+_ATPase"/>
</dbReference>
<dbReference type="GO" id="GO:0055085">
    <property type="term" value="P:transmembrane transport"/>
    <property type="evidence" value="ECO:0007669"/>
    <property type="project" value="UniProtKB-ARBA"/>
</dbReference>
<dbReference type="AlphaFoldDB" id="D1BAK5"/>
<comment type="similarity">
    <text evidence="1">Belongs to the ABC transporter superfamily.</text>
</comment>
<name>D1BAK5_SANKS</name>
<evidence type="ECO:0000313" key="7">
    <source>
        <dbReference type="Proteomes" id="UP000000322"/>
    </source>
</evidence>
<evidence type="ECO:0000256" key="3">
    <source>
        <dbReference type="ARBA" id="ARBA00022741"/>
    </source>
</evidence>
<dbReference type="EMBL" id="CP001819">
    <property type="protein sequence ID" value="ACZ20556.1"/>
    <property type="molecule type" value="Genomic_DNA"/>
</dbReference>
<sequence>MSEDTAAGESDGAGTTSGVPLLALQGVRREFGGRGRTTTALDGVDIAVHEGRSVGIVGESGAGKSTLLRLMLGLDTPTSGQVTYRGQTLDRRDRARLKRFRREVQVVFQDPRSSLDPRMTVAQIVAEPLQSLRIGADQRERSARVDEVLGWVGLDADARRKYPAQFSGGQRQRIAIARALAPSPKVLVGDEPVSALDVSVRQQIMELLARLRAELGLTLVLVSHDVAIVGQLCEETVVLRGGRVEEAGETRQVLTRPASPYTRALLDAVPTLG</sequence>
<evidence type="ECO:0000256" key="4">
    <source>
        <dbReference type="ARBA" id="ARBA00022840"/>
    </source>
</evidence>
<evidence type="ECO:0000256" key="2">
    <source>
        <dbReference type="ARBA" id="ARBA00022448"/>
    </source>
</evidence>
<protein>
    <submittedName>
        <fullName evidence="6">ATPase component of various ABC-type transport systems with duplicated ATPase domain</fullName>
    </submittedName>
</protein>
<gene>
    <name evidence="6" type="ordered locus">Sked_05960</name>
</gene>
<dbReference type="InterPro" id="IPR027417">
    <property type="entry name" value="P-loop_NTPase"/>
</dbReference>
<keyword evidence="7" id="KW-1185">Reference proteome</keyword>
<dbReference type="HOGENOM" id="CLU_000604_1_23_11"/>